<keyword evidence="3" id="KW-1185">Reference proteome</keyword>
<keyword evidence="1" id="KW-0732">Signal</keyword>
<evidence type="ECO:0000313" key="2">
    <source>
        <dbReference type="EMBL" id="RKR88771.1"/>
    </source>
</evidence>
<gene>
    <name evidence="2" type="ORF">BDK92_3102</name>
</gene>
<comment type="caution">
    <text evidence="2">The sequence shown here is derived from an EMBL/GenBank/DDBJ whole genome shotgun (WGS) entry which is preliminary data.</text>
</comment>
<evidence type="ECO:0000313" key="3">
    <source>
        <dbReference type="Proteomes" id="UP000277671"/>
    </source>
</evidence>
<proteinExistence type="predicted"/>
<organism evidence="2 3">
    <name type="scientific">Micromonospora pisi</name>
    <dbReference type="NCBI Taxonomy" id="589240"/>
    <lineage>
        <taxon>Bacteria</taxon>
        <taxon>Bacillati</taxon>
        <taxon>Actinomycetota</taxon>
        <taxon>Actinomycetes</taxon>
        <taxon>Micromonosporales</taxon>
        <taxon>Micromonosporaceae</taxon>
        <taxon>Micromonospora</taxon>
    </lineage>
</organism>
<dbReference type="Proteomes" id="UP000277671">
    <property type="component" value="Unassembled WGS sequence"/>
</dbReference>
<reference evidence="2 3" key="1">
    <citation type="submission" date="2018-10" db="EMBL/GenBank/DDBJ databases">
        <title>Sequencing the genomes of 1000 actinobacteria strains.</title>
        <authorList>
            <person name="Klenk H.-P."/>
        </authorList>
    </citation>
    <scope>NUCLEOTIDE SEQUENCE [LARGE SCALE GENOMIC DNA]</scope>
    <source>
        <strain evidence="2 3">DSM 45175</strain>
    </source>
</reference>
<sequence>MNATGPVRRQLVGLAAALAAGGVLLALPAATSDPAPGPKVSTFAEVWPDSQPVEIPASLPDGPAYSPVHFLDARTSVGTAPSPEGTDLRLVLRAADGAVRELRRLPIADAPQFIGFTRDGDQLAWAESTSGEDGVGRTELWTTNVASAGPARRLTTDTGAMVFMNSQYDMVIHSGRLYWAAAAPGEEPATEIRSVALAGGPVSVRTEQGAWSISAYPWLASAGAGASGPVLLRNLDQRKVIEVDATGSELVTCSPTWCRVLVLAADGPGRIELMRPDGTGRQRVAGGVATAAVIDVAVLDRFEVVTLADAQRTATDNQQLLLYDARDQRTVVVAEGSGLVLCRDGILWWSTGGSDITAWHALDLRTLR</sequence>
<name>A0A495JIY6_9ACTN</name>
<dbReference type="OrthoDB" id="3343876at2"/>
<protein>
    <recommendedName>
        <fullName evidence="4">WD40 repeat protein</fullName>
    </recommendedName>
</protein>
<evidence type="ECO:0008006" key="4">
    <source>
        <dbReference type="Google" id="ProtNLM"/>
    </source>
</evidence>
<accession>A0A495JIY6</accession>
<dbReference type="RefSeq" id="WP_121157345.1">
    <property type="nucleotide sequence ID" value="NZ_RBKT01000001.1"/>
</dbReference>
<dbReference type="EMBL" id="RBKT01000001">
    <property type="protein sequence ID" value="RKR88771.1"/>
    <property type="molecule type" value="Genomic_DNA"/>
</dbReference>
<evidence type="ECO:0000256" key="1">
    <source>
        <dbReference type="SAM" id="SignalP"/>
    </source>
</evidence>
<feature type="chain" id="PRO_5038886818" description="WD40 repeat protein" evidence="1">
    <location>
        <begin position="26"/>
        <end position="368"/>
    </location>
</feature>
<dbReference type="PROSITE" id="PS51318">
    <property type="entry name" value="TAT"/>
    <property type="match status" value="1"/>
</dbReference>
<dbReference type="InterPro" id="IPR006311">
    <property type="entry name" value="TAT_signal"/>
</dbReference>
<dbReference type="SUPFAM" id="SSF69304">
    <property type="entry name" value="Tricorn protease N-terminal domain"/>
    <property type="match status" value="1"/>
</dbReference>
<dbReference type="AlphaFoldDB" id="A0A495JIY6"/>
<feature type="signal peptide" evidence="1">
    <location>
        <begin position="1"/>
        <end position="25"/>
    </location>
</feature>